<dbReference type="RefSeq" id="WP_220181577.1">
    <property type="nucleotide sequence ID" value="NZ_UFYA01000001.1"/>
</dbReference>
<evidence type="ECO:0000256" key="3">
    <source>
        <dbReference type="ARBA" id="ARBA00023012"/>
    </source>
</evidence>
<dbReference type="GO" id="GO:0016020">
    <property type="term" value="C:membrane"/>
    <property type="evidence" value="ECO:0007669"/>
    <property type="project" value="InterPro"/>
</dbReference>
<evidence type="ECO:0000313" key="7">
    <source>
        <dbReference type="EMBL" id="STD05396.1"/>
    </source>
</evidence>
<dbReference type="AlphaFoldDB" id="A0AA46BLU5"/>
<keyword evidence="5" id="KW-1133">Transmembrane helix</keyword>
<keyword evidence="5" id="KW-0472">Membrane</keyword>
<dbReference type="GO" id="GO:0046983">
    <property type="term" value="F:protein dimerization activity"/>
    <property type="evidence" value="ECO:0007669"/>
    <property type="project" value="InterPro"/>
</dbReference>
<evidence type="ECO:0000259" key="6">
    <source>
        <dbReference type="Pfam" id="PF07730"/>
    </source>
</evidence>
<dbReference type="GO" id="GO:0000155">
    <property type="term" value="F:phosphorelay sensor kinase activity"/>
    <property type="evidence" value="ECO:0007669"/>
    <property type="project" value="InterPro"/>
</dbReference>
<dbReference type="Proteomes" id="UP000254118">
    <property type="component" value="Unassembled WGS sequence"/>
</dbReference>
<feature type="transmembrane region" description="Helical" evidence="5">
    <location>
        <begin position="113"/>
        <end position="135"/>
    </location>
</feature>
<dbReference type="InterPro" id="IPR050482">
    <property type="entry name" value="Sensor_HK_TwoCompSys"/>
</dbReference>
<dbReference type="PANTHER" id="PTHR24421:SF55">
    <property type="entry name" value="SENSOR HISTIDINE KINASE YDFH"/>
    <property type="match status" value="1"/>
</dbReference>
<evidence type="ECO:0000256" key="1">
    <source>
        <dbReference type="ARBA" id="ARBA00022679"/>
    </source>
</evidence>
<keyword evidence="3" id="KW-0902">Two-component regulatory system</keyword>
<comment type="caution">
    <text evidence="7">The sequence shown here is derived from an EMBL/GenBank/DDBJ whole genome shotgun (WGS) entry which is preliminary data.</text>
</comment>
<evidence type="ECO:0000256" key="4">
    <source>
        <dbReference type="SAM" id="Coils"/>
    </source>
</evidence>
<accession>A0AA46BLU5</accession>
<feature type="transmembrane region" description="Helical" evidence="5">
    <location>
        <begin position="78"/>
        <end position="101"/>
    </location>
</feature>
<feature type="coiled-coil region" evidence="4">
    <location>
        <begin position="174"/>
        <end position="201"/>
    </location>
</feature>
<evidence type="ECO:0000313" key="8">
    <source>
        <dbReference type="Proteomes" id="UP000254118"/>
    </source>
</evidence>
<gene>
    <name evidence="7" type="ORF">NCTC7915_00414</name>
</gene>
<evidence type="ECO:0000256" key="5">
    <source>
        <dbReference type="SAM" id="Phobius"/>
    </source>
</evidence>
<feature type="transmembrane region" description="Helical" evidence="5">
    <location>
        <begin position="147"/>
        <end position="167"/>
    </location>
</feature>
<dbReference type="PANTHER" id="PTHR24421">
    <property type="entry name" value="NITRATE/NITRITE SENSOR PROTEIN NARX-RELATED"/>
    <property type="match status" value="1"/>
</dbReference>
<sequence>MHHRSFPPVARELLVGLDLLVVTLTVVGFSIGVRRGAQMWLLVSAALLVLGVYAGGRLRFRSVDVSRLDRRGGDFWEIAWVVALVVSWVLFTLVTPAALWLSFALMLVQMHVLGPFVGGGAVVVTAGLTIALQVSEGTVGAGSLGGVVGPILGAALAIGVVVGLEALAREGEVRARMVQELAVAREHLAHAERERAVAAERERLAREIHDTLAQGFVSIDLLLRAAQSADSLDAGEEFVERAAQTARSSLEEARRFVRGLAPGDLDAGGLVAALRWSLRCCVLRSRR</sequence>
<feature type="transmembrane region" description="Helical" evidence="5">
    <location>
        <begin position="13"/>
        <end position="33"/>
    </location>
</feature>
<dbReference type="EMBL" id="UFYA01000001">
    <property type="protein sequence ID" value="STD05396.1"/>
    <property type="molecule type" value="Genomic_DNA"/>
</dbReference>
<protein>
    <submittedName>
        <fullName evidence="7">Signal transduction histidine kinase</fullName>
    </submittedName>
</protein>
<keyword evidence="5" id="KW-0812">Transmembrane</keyword>
<keyword evidence="4" id="KW-0175">Coiled coil</keyword>
<evidence type="ECO:0000256" key="2">
    <source>
        <dbReference type="ARBA" id="ARBA00022777"/>
    </source>
</evidence>
<name>A0AA46BLU5_9MICO</name>
<dbReference type="InterPro" id="IPR011712">
    <property type="entry name" value="Sig_transdc_His_kin_sub3_dim/P"/>
</dbReference>
<organism evidence="7 8">
    <name type="scientific">Dermatophilus congolensis</name>
    <dbReference type="NCBI Taxonomy" id="1863"/>
    <lineage>
        <taxon>Bacteria</taxon>
        <taxon>Bacillati</taxon>
        <taxon>Actinomycetota</taxon>
        <taxon>Actinomycetes</taxon>
        <taxon>Micrococcales</taxon>
        <taxon>Dermatophilaceae</taxon>
        <taxon>Dermatophilus</taxon>
    </lineage>
</organism>
<keyword evidence="2 7" id="KW-0418">Kinase</keyword>
<dbReference type="Gene3D" id="1.20.5.1930">
    <property type="match status" value="1"/>
</dbReference>
<proteinExistence type="predicted"/>
<feature type="domain" description="Signal transduction histidine kinase subgroup 3 dimerisation and phosphoacceptor" evidence="6">
    <location>
        <begin position="200"/>
        <end position="265"/>
    </location>
</feature>
<keyword evidence="1" id="KW-0808">Transferase</keyword>
<reference evidence="7 8" key="1">
    <citation type="submission" date="2018-06" db="EMBL/GenBank/DDBJ databases">
        <authorList>
            <consortium name="Pathogen Informatics"/>
            <person name="Doyle S."/>
        </authorList>
    </citation>
    <scope>NUCLEOTIDE SEQUENCE [LARGE SCALE GENOMIC DNA]</scope>
    <source>
        <strain evidence="7 8">NCTC7915</strain>
    </source>
</reference>
<dbReference type="Pfam" id="PF07730">
    <property type="entry name" value="HisKA_3"/>
    <property type="match status" value="1"/>
</dbReference>
<feature type="transmembrane region" description="Helical" evidence="5">
    <location>
        <begin position="40"/>
        <end position="58"/>
    </location>
</feature>